<dbReference type="AlphaFoldDB" id="A0A6J7KZ90"/>
<feature type="domain" description="FHA" evidence="1">
    <location>
        <begin position="145"/>
        <end position="194"/>
    </location>
</feature>
<dbReference type="InterPro" id="IPR022128">
    <property type="entry name" value="FhaA_N"/>
</dbReference>
<sequence>MGVQGFERRLERLLEGTFTRTSRAGVQPAELVTRLRREMDHGRTLGTKGALVPNSFIVALAEPDAIRLDDLKELIEAELVEAAREHAITLKAQFAGPITVGLVSDNQMKTGRIEIEARIVAGPGGAAGSLVRADGTRIVLGADVVSVGRLPECSIQVDDSQASRRHCEIRSEPDGWVIVDLSSLNGTKLNGSPIQTARLTDGDVISIGAVNLRFEAS</sequence>
<dbReference type="SMART" id="SM00240">
    <property type="entry name" value="FHA"/>
    <property type="match status" value="1"/>
</dbReference>
<protein>
    <submittedName>
        <fullName evidence="2">Unannotated protein</fullName>
    </submittedName>
</protein>
<gene>
    <name evidence="2" type="ORF">UFOPK3789_01214</name>
</gene>
<dbReference type="CDD" id="cd00060">
    <property type="entry name" value="FHA"/>
    <property type="match status" value="1"/>
</dbReference>
<dbReference type="InterPro" id="IPR050923">
    <property type="entry name" value="Cell_Proc_Reg/RNA_Proc"/>
</dbReference>
<dbReference type="InterPro" id="IPR042287">
    <property type="entry name" value="FhaA_N_sf"/>
</dbReference>
<dbReference type="InterPro" id="IPR000253">
    <property type="entry name" value="FHA_dom"/>
</dbReference>
<organism evidence="2">
    <name type="scientific">freshwater metagenome</name>
    <dbReference type="NCBI Taxonomy" id="449393"/>
    <lineage>
        <taxon>unclassified sequences</taxon>
        <taxon>metagenomes</taxon>
        <taxon>ecological metagenomes</taxon>
    </lineage>
</organism>
<dbReference type="InterPro" id="IPR008984">
    <property type="entry name" value="SMAD_FHA_dom_sf"/>
</dbReference>
<dbReference type="Gene3D" id="3.30.2320.60">
    <property type="entry name" value="FhaA, phosphopeptide-binding domain (DUF3662)"/>
    <property type="match status" value="1"/>
</dbReference>
<evidence type="ECO:0000259" key="1">
    <source>
        <dbReference type="PROSITE" id="PS50006"/>
    </source>
</evidence>
<name>A0A6J7KZ90_9ZZZZ</name>
<dbReference type="PANTHER" id="PTHR23308">
    <property type="entry name" value="NUCLEAR INHIBITOR OF PROTEIN PHOSPHATASE-1"/>
    <property type="match status" value="1"/>
</dbReference>
<evidence type="ECO:0000313" key="2">
    <source>
        <dbReference type="EMBL" id="CAB4959802.1"/>
    </source>
</evidence>
<accession>A0A6J7KZ90</accession>
<dbReference type="Pfam" id="PF12401">
    <property type="entry name" value="FhaA_N"/>
    <property type="match status" value="1"/>
</dbReference>
<proteinExistence type="predicted"/>
<dbReference type="Gene3D" id="2.60.200.20">
    <property type="match status" value="1"/>
</dbReference>
<dbReference type="Pfam" id="PF00498">
    <property type="entry name" value="FHA"/>
    <property type="match status" value="1"/>
</dbReference>
<dbReference type="PROSITE" id="PS50006">
    <property type="entry name" value="FHA_DOMAIN"/>
    <property type="match status" value="1"/>
</dbReference>
<dbReference type="SUPFAM" id="SSF49879">
    <property type="entry name" value="SMAD/FHA domain"/>
    <property type="match status" value="1"/>
</dbReference>
<dbReference type="EMBL" id="CAFBNL010000090">
    <property type="protein sequence ID" value="CAB4959802.1"/>
    <property type="molecule type" value="Genomic_DNA"/>
</dbReference>
<reference evidence="2" key="1">
    <citation type="submission" date="2020-05" db="EMBL/GenBank/DDBJ databases">
        <authorList>
            <person name="Chiriac C."/>
            <person name="Salcher M."/>
            <person name="Ghai R."/>
            <person name="Kavagutti S V."/>
        </authorList>
    </citation>
    <scope>NUCLEOTIDE SEQUENCE</scope>
</reference>